<sequence length="57" mass="6216">MTTKEMGISVAHSRRYGACTGTRSRVHRGRSWRSYGAGGWGLAAAQRGETLGFLFVL</sequence>
<proteinExistence type="predicted"/>
<reference evidence="1 2" key="1">
    <citation type="submission" date="2019-07" db="EMBL/GenBank/DDBJ databases">
        <title>WGS assembly of Gossypium tomentosum.</title>
        <authorList>
            <person name="Chen Z.J."/>
            <person name="Sreedasyam A."/>
            <person name="Ando A."/>
            <person name="Song Q."/>
            <person name="De L."/>
            <person name="Hulse-Kemp A."/>
            <person name="Ding M."/>
            <person name="Ye W."/>
            <person name="Kirkbride R."/>
            <person name="Jenkins J."/>
            <person name="Plott C."/>
            <person name="Lovell J."/>
            <person name="Lin Y.-M."/>
            <person name="Vaughn R."/>
            <person name="Liu B."/>
            <person name="Li W."/>
            <person name="Simpson S."/>
            <person name="Scheffler B."/>
            <person name="Saski C."/>
            <person name="Grover C."/>
            <person name="Hu G."/>
            <person name="Conover J."/>
            <person name="Carlson J."/>
            <person name="Shu S."/>
            <person name="Boston L."/>
            <person name="Williams M."/>
            <person name="Peterson D."/>
            <person name="Mcgee K."/>
            <person name="Jones D."/>
            <person name="Wendel J."/>
            <person name="Stelly D."/>
            <person name="Grimwood J."/>
            <person name="Schmutz J."/>
        </authorList>
    </citation>
    <scope>NUCLEOTIDE SEQUENCE [LARGE SCALE GENOMIC DNA]</scope>
    <source>
        <strain evidence="1">7179.01</strain>
    </source>
</reference>
<keyword evidence="2" id="KW-1185">Reference proteome</keyword>
<evidence type="ECO:0000313" key="2">
    <source>
        <dbReference type="Proteomes" id="UP000322667"/>
    </source>
</evidence>
<protein>
    <submittedName>
        <fullName evidence="1">Uncharacterized protein</fullName>
    </submittedName>
</protein>
<dbReference type="Proteomes" id="UP000322667">
    <property type="component" value="Chromosome A12"/>
</dbReference>
<dbReference type="AlphaFoldDB" id="A0A5D2MVX6"/>
<dbReference type="EMBL" id="CM017621">
    <property type="protein sequence ID" value="TYH95716.1"/>
    <property type="molecule type" value="Genomic_DNA"/>
</dbReference>
<organism evidence="1 2">
    <name type="scientific">Gossypium tomentosum</name>
    <name type="common">Hawaiian cotton</name>
    <name type="synonym">Gossypium sandvicense</name>
    <dbReference type="NCBI Taxonomy" id="34277"/>
    <lineage>
        <taxon>Eukaryota</taxon>
        <taxon>Viridiplantae</taxon>
        <taxon>Streptophyta</taxon>
        <taxon>Embryophyta</taxon>
        <taxon>Tracheophyta</taxon>
        <taxon>Spermatophyta</taxon>
        <taxon>Magnoliopsida</taxon>
        <taxon>eudicotyledons</taxon>
        <taxon>Gunneridae</taxon>
        <taxon>Pentapetalae</taxon>
        <taxon>rosids</taxon>
        <taxon>malvids</taxon>
        <taxon>Malvales</taxon>
        <taxon>Malvaceae</taxon>
        <taxon>Malvoideae</taxon>
        <taxon>Gossypium</taxon>
    </lineage>
</organism>
<accession>A0A5D2MVX6</accession>
<name>A0A5D2MVX6_GOSTO</name>
<gene>
    <name evidence="1" type="ORF">ES332_A12G126000v1</name>
</gene>
<evidence type="ECO:0000313" key="1">
    <source>
        <dbReference type="EMBL" id="TYH95716.1"/>
    </source>
</evidence>